<evidence type="ECO:0000256" key="1">
    <source>
        <dbReference type="SAM" id="MobiDB-lite"/>
    </source>
</evidence>
<accession>A0A699VJW6</accession>
<name>A0A699VJW6_TANCI</name>
<protein>
    <submittedName>
        <fullName evidence="2">Uncharacterized protein</fullName>
    </submittedName>
</protein>
<dbReference type="EMBL" id="BKCJ011447246">
    <property type="protein sequence ID" value="GFD34479.1"/>
    <property type="molecule type" value="Genomic_DNA"/>
</dbReference>
<dbReference type="AlphaFoldDB" id="A0A699VJW6"/>
<gene>
    <name evidence="2" type="ORF">Tci_906448</name>
</gene>
<comment type="caution">
    <text evidence="2">The sequence shown here is derived from an EMBL/GenBank/DDBJ whole genome shotgun (WGS) entry which is preliminary data.</text>
</comment>
<proteinExistence type="predicted"/>
<sequence>MYPPTTSKLSAGDSSFNSSAGTSSKRCRSPTTTVTSFIHATRALVLSCADLLLPRKRFRDSISPEDSVEEDIDTYVLEDIDADAIAIEVVVDRDVVVGVDADIGMEVDVRIDVEDEVEDEVESSDR</sequence>
<reference evidence="2" key="1">
    <citation type="journal article" date="2019" name="Sci. Rep.">
        <title>Draft genome of Tanacetum cinerariifolium, the natural source of mosquito coil.</title>
        <authorList>
            <person name="Yamashiro T."/>
            <person name="Shiraishi A."/>
            <person name="Satake H."/>
            <person name="Nakayama K."/>
        </authorList>
    </citation>
    <scope>NUCLEOTIDE SEQUENCE</scope>
</reference>
<feature type="non-terminal residue" evidence="2">
    <location>
        <position position="126"/>
    </location>
</feature>
<evidence type="ECO:0000313" key="2">
    <source>
        <dbReference type="EMBL" id="GFD34479.1"/>
    </source>
</evidence>
<feature type="region of interest" description="Disordered" evidence="1">
    <location>
        <begin position="1"/>
        <end position="31"/>
    </location>
</feature>
<organism evidence="2">
    <name type="scientific">Tanacetum cinerariifolium</name>
    <name type="common">Dalmatian daisy</name>
    <name type="synonym">Chrysanthemum cinerariifolium</name>
    <dbReference type="NCBI Taxonomy" id="118510"/>
    <lineage>
        <taxon>Eukaryota</taxon>
        <taxon>Viridiplantae</taxon>
        <taxon>Streptophyta</taxon>
        <taxon>Embryophyta</taxon>
        <taxon>Tracheophyta</taxon>
        <taxon>Spermatophyta</taxon>
        <taxon>Magnoliopsida</taxon>
        <taxon>eudicotyledons</taxon>
        <taxon>Gunneridae</taxon>
        <taxon>Pentapetalae</taxon>
        <taxon>asterids</taxon>
        <taxon>campanulids</taxon>
        <taxon>Asterales</taxon>
        <taxon>Asteraceae</taxon>
        <taxon>Asteroideae</taxon>
        <taxon>Anthemideae</taxon>
        <taxon>Anthemidinae</taxon>
        <taxon>Tanacetum</taxon>
    </lineage>
</organism>